<comment type="similarity">
    <text evidence="1 4">Belongs to the ribonucleoside diphosphate reductase large chain family.</text>
</comment>
<evidence type="ECO:0000259" key="6">
    <source>
        <dbReference type="Pfam" id="PF00317"/>
    </source>
</evidence>
<dbReference type="EC" id="1.17.4.1" evidence="2 4"/>
<feature type="domain" description="Ribonucleotide reductase large subunit N-terminal" evidence="6">
    <location>
        <begin position="75"/>
        <end position="141"/>
    </location>
</feature>
<organism evidence="8 9">
    <name type="scientific">Xanthomonas phage vB_Xar_IVIA-DoCa10</name>
    <dbReference type="NCBI Taxonomy" id="2975529"/>
    <lineage>
        <taxon>Viruses</taxon>
        <taxon>Duplodnaviria</taxon>
        <taxon>Heunggongvirae</taxon>
        <taxon>Uroviricota</taxon>
        <taxon>Caudoviricetes</taxon>
        <taxon>Mesyanzhinovviridae</taxon>
        <taxon>Bradleyvirinae</taxon>
        <taxon>Bosavirus</taxon>
        <taxon>Bosavirus Doca10</taxon>
    </lineage>
</organism>
<proteinExistence type="inferred from homology"/>
<evidence type="ECO:0000313" key="9">
    <source>
        <dbReference type="Proteomes" id="UP001164581"/>
    </source>
</evidence>
<comment type="function">
    <text evidence="4">Provides the precursors necessary for DNA synthesis. Catalyzes the biosynthesis of deoxyribonucleotides from the corresponding ribonucleotides.</text>
</comment>
<feature type="domain" description="Ribonucleotide reductase large subunit C-terminal" evidence="7">
    <location>
        <begin position="145"/>
        <end position="458"/>
    </location>
</feature>
<dbReference type="Pfam" id="PF02867">
    <property type="entry name" value="Ribonuc_red_lgC"/>
    <property type="match status" value="2"/>
</dbReference>
<evidence type="ECO:0000256" key="5">
    <source>
        <dbReference type="SAM" id="MobiDB-lite"/>
    </source>
</evidence>
<dbReference type="GO" id="GO:0009263">
    <property type="term" value="P:deoxyribonucleotide biosynthetic process"/>
    <property type="evidence" value="ECO:0007669"/>
    <property type="project" value="UniProtKB-KW"/>
</dbReference>
<dbReference type="SUPFAM" id="SSF51998">
    <property type="entry name" value="PFL-like glycyl radical enzymes"/>
    <property type="match status" value="1"/>
</dbReference>
<dbReference type="Gene3D" id="3.20.70.20">
    <property type="match status" value="1"/>
</dbReference>
<protein>
    <recommendedName>
        <fullName evidence="2 4">Ribonucleoside-diphosphate reductase</fullName>
        <ecNumber evidence="2 4">1.17.4.1</ecNumber>
    </recommendedName>
</protein>
<evidence type="ECO:0000256" key="2">
    <source>
        <dbReference type="ARBA" id="ARBA00012274"/>
    </source>
</evidence>
<dbReference type="InterPro" id="IPR039718">
    <property type="entry name" value="Rrm1"/>
</dbReference>
<feature type="region of interest" description="Disordered" evidence="5">
    <location>
        <begin position="1"/>
        <end position="20"/>
    </location>
</feature>
<dbReference type="InterPro" id="IPR008926">
    <property type="entry name" value="RNR_R1-su_N"/>
</dbReference>
<gene>
    <name evidence="8" type="ORF">IVIADoCa10_4</name>
</gene>
<evidence type="ECO:0000256" key="4">
    <source>
        <dbReference type="RuleBase" id="RU003410"/>
    </source>
</evidence>
<accession>A0A9X9JPP8</accession>
<name>A0A9X9JPP8_9CAUD</name>
<dbReference type="Pfam" id="PF00317">
    <property type="entry name" value="Ribonuc_red_lgN"/>
    <property type="match status" value="1"/>
</dbReference>
<dbReference type="GO" id="GO:0005524">
    <property type="term" value="F:ATP binding"/>
    <property type="evidence" value="ECO:0007669"/>
    <property type="project" value="InterPro"/>
</dbReference>
<reference evidence="8 9" key="1">
    <citation type="submission" date="2022-07" db="EMBL/GenBank/DDBJ databases">
        <title>Comparative analysis of new lytic phages for the biological control of phytopathogenic Xanthomonas spp.</title>
        <authorList>
            <person name="Domingo-Calap M.L."/>
            <person name="Bernabeu-Gimeno M."/>
            <person name="Aure C.M."/>
            <person name="Marco-Noales E."/>
            <person name="Domingo-Calap P."/>
        </authorList>
    </citation>
    <scope>NUCLEOTIDE SEQUENCE [LARGE SCALE GENOMIC DNA]</scope>
</reference>
<evidence type="ECO:0000259" key="7">
    <source>
        <dbReference type="Pfam" id="PF02867"/>
    </source>
</evidence>
<dbReference type="NCBIfam" id="NF006577">
    <property type="entry name" value="PRK09102.1"/>
    <property type="match status" value="1"/>
</dbReference>
<sequence>MRLPGLGHPGHGVPSVGRVESPDPTRVGAFFFAGSRYEHACVTMRALPRAVPDHLEHPMIDPKTGIRLVPARDSLLTEFGATTLSKQYCLPGESYQQAFARAAKAFSGGDDALAQRLYDYASLQWFMFATPLLSNGGTNRGLPISCFLNDVEDSIDGLVANFAENAKLSTNGGGIGTNWSRIRSIGETTTKGVDTPGVMAFMHVQDSQAIAYHQGRTRRGAHAVYLDVSHPEIVEFINMRSATGGDVHRKNENLHHGVNITDDFMRAVESNGTWDLVDPHSGRVTDTVQARALWIQMLQQRARLGEPYLFFIDAANRDLHPALRAKGLRVNHSNLCTEITLPTTPDRTAVCCLSSTNVAKADEWWEVREQFITDLVTMLDNALTVFVEQAPKAMWRAVASVMGERSIGLGTLGFHTYCQDKGWALDSHEAATFNITLYSELKAHAVAASMQLAVERGEPEDLIGTGLRNAHLLAIAPNATSSIICGGVSPSTEPMVANAFSQKTMAGTGIMKNPALQRRLIEIGQDNDDVWRSVFLERGSVQHLPFLDAADKALFATASETDPGVLIELAAQRQPFICQAQSLNIFLPAGVDTKTMHQVHMRAWKVGLKSLYYLRSSSVKATSVGVMPEIMREPAPVVAEEVVDLPEVSGAVCNLGGDCVACEG</sequence>
<dbReference type="SUPFAM" id="SSF48168">
    <property type="entry name" value="R1 subunit of ribonucleotide reductase, N-terminal domain"/>
    <property type="match status" value="1"/>
</dbReference>
<dbReference type="PANTHER" id="PTHR11573:SF6">
    <property type="entry name" value="RIBONUCLEOSIDE-DIPHOSPHATE REDUCTASE LARGE SUBUNIT"/>
    <property type="match status" value="1"/>
</dbReference>
<feature type="compositionally biased region" description="Low complexity" evidence="5">
    <location>
        <begin position="1"/>
        <end position="19"/>
    </location>
</feature>
<evidence type="ECO:0000256" key="3">
    <source>
        <dbReference type="ARBA" id="ARBA00023002"/>
    </source>
</evidence>
<dbReference type="EMBL" id="ON932084">
    <property type="protein sequence ID" value="UYA98989.1"/>
    <property type="molecule type" value="Genomic_DNA"/>
</dbReference>
<dbReference type="Proteomes" id="UP001164581">
    <property type="component" value="Segment"/>
</dbReference>
<dbReference type="PRINTS" id="PR01183">
    <property type="entry name" value="RIBORDTASEM1"/>
</dbReference>
<evidence type="ECO:0000313" key="8">
    <source>
        <dbReference type="EMBL" id="UYA98989.1"/>
    </source>
</evidence>
<feature type="domain" description="Ribonucleotide reductase large subunit C-terminal" evidence="7">
    <location>
        <begin position="464"/>
        <end position="614"/>
    </location>
</feature>
<keyword evidence="3 4" id="KW-0560">Oxidoreductase</keyword>
<comment type="catalytic activity">
    <reaction evidence="4">
        <text>a 2'-deoxyribonucleoside 5'-diphosphate + [thioredoxin]-disulfide + H2O = a ribonucleoside 5'-diphosphate + [thioredoxin]-dithiol</text>
        <dbReference type="Rhea" id="RHEA:23252"/>
        <dbReference type="Rhea" id="RHEA-COMP:10698"/>
        <dbReference type="Rhea" id="RHEA-COMP:10700"/>
        <dbReference type="ChEBI" id="CHEBI:15377"/>
        <dbReference type="ChEBI" id="CHEBI:29950"/>
        <dbReference type="ChEBI" id="CHEBI:50058"/>
        <dbReference type="ChEBI" id="CHEBI:57930"/>
        <dbReference type="ChEBI" id="CHEBI:73316"/>
        <dbReference type="EC" id="1.17.4.1"/>
    </reaction>
</comment>
<dbReference type="PANTHER" id="PTHR11573">
    <property type="entry name" value="RIBONUCLEOSIDE-DIPHOSPHATE REDUCTASE LARGE CHAIN"/>
    <property type="match status" value="1"/>
</dbReference>
<keyword evidence="4" id="KW-0215">Deoxyribonucleotide synthesis</keyword>
<evidence type="ECO:0000256" key="1">
    <source>
        <dbReference type="ARBA" id="ARBA00010406"/>
    </source>
</evidence>
<keyword evidence="9" id="KW-1185">Reference proteome</keyword>
<dbReference type="InterPro" id="IPR000788">
    <property type="entry name" value="RNR_lg_C"/>
</dbReference>
<dbReference type="InterPro" id="IPR013509">
    <property type="entry name" value="RNR_lsu_N"/>
</dbReference>
<dbReference type="GO" id="GO:0004748">
    <property type="term" value="F:ribonucleoside-diphosphate reductase activity, thioredoxin disulfide as acceptor"/>
    <property type="evidence" value="ECO:0007669"/>
    <property type="project" value="UniProtKB-EC"/>
</dbReference>